<dbReference type="HOGENOM" id="CLU_3403151_0_0_7"/>
<sequence>MEEGNSINQNQNCPCGFDLTSRCFPGIEDL</sequence>
<evidence type="ECO:0000313" key="2">
    <source>
        <dbReference type="Proteomes" id="UP000000442"/>
    </source>
</evidence>
<gene>
    <name evidence="1" type="ordered locus">HRM2_28490</name>
</gene>
<accession>C0QJC4</accession>
<dbReference type="KEGG" id="dat:HRM2_28490"/>
<dbReference type="AlphaFoldDB" id="C0QJC4"/>
<dbReference type="STRING" id="177437.HRM2_28490"/>
<reference evidence="1 2" key="1">
    <citation type="journal article" date="2009" name="Environ. Microbiol.">
        <title>Genome sequence of Desulfobacterium autotrophicum HRM2, a marine sulfate reducer oxidizing organic carbon completely to carbon dioxide.</title>
        <authorList>
            <person name="Strittmatter A.W."/>
            <person name="Liesegang H."/>
            <person name="Rabus R."/>
            <person name="Decker I."/>
            <person name="Amann J."/>
            <person name="Andres S."/>
            <person name="Henne A."/>
            <person name="Fricke W.F."/>
            <person name="Martinez-Arias R."/>
            <person name="Bartels D."/>
            <person name="Goesmann A."/>
            <person name="Krause L."/>
            <person name="Puehler A."/>
            <person name="Klenk H.P."/>
            <person name="Richter M."/>
            <person name="Schuler M."/>
            <person name="Gloeckner F.O."/>
            <person name="Meyerdierks A."/>
            <person name="Gottschalk G."/>
            <person name="Amann R."/>
        </authorList>
    </citation>
    <scope>NUCLEOTIDE SEQUENCE [LARGE SCALE GENOMIC DNA]</scope>
    <source>
        <strain evidence="2">ATCC 43914 / DSM 3382 / HRM2</strain>
    </source>
</reference>
<evidence type="ECO:0000313" key="1">
    <source>
        <dbReference type="EMBL" id="ACN15937.1"/>
    </source>
</evidence>
<name>C0QJC4_DESAH</name>
<organism evidence="1 2">
    <name type="scientific">Desulforapulum autotrophicum (strain ATCC 43914 / DSM 3382 / VKM B-1955 / HRM2)</name>
    <name type="common">Desulfobacterium autotrophicum</name>
    <dbReference type="NCBI Taxonomy" id="177437"/>
    <lineage>
        <taxon>Bacteria</taxon>
        <taxon>Pseudomonadati</taxon>
        <taxon>Thermodesulfobacteriota</taxon>
        <taxon>Desulfobacteria</taxon>
        <taxon>Desulfobacterales</taxon>
        <taxon>Desulfobacteraceae</taxon>
        <taxon>Desulforapulum</taxon>
    </lineage>
</organism>
<dbReference type="EMBL" id="CP001087">
    <property type="protein sequence ID" value="ACN15937.1"/>
    <property type="molecule type" value="Genomic_DNA"/>
</dbReference>
<proteinExistence type="predicted"/>
<dbReference type="Proteomes" id="UP000000442">
    <property type="component" value="Chromosome"/>
</dbReference>
<keyword evidence="2" id="KW-1185">Reference proteome</keyword>
<protein>
    <submittedName>
        <fullName evidence="1">Uncharacterized protein</fullName>
    </submittedName>
</protein>